<sequence length="167" mass="19296">MCEFKGIIPAAPPSANFTYSHPYPKPKYNLMNLKINYNDFPIEEKNDQNNQSSDQIRKKKLELEQKISKIKELTKLKSTEKLLKDGKKILNEREKIDKSIDTISQSFANIAGYAASLSEHLLRYDKNQSNKLFEDLIQILSEKDVTLTGDNNNLRCEKINQIFNSLQ</sequence>
<evidence type="ECO:0008006" key="4">
    <source>
        <dbReference type="Google" id="ProtNLM"/>
    </source>
</evidence>
<name>A0ABR2IXT8_9EUKA</name>
<proteinExistence type="predicted"/>
<accession>A0ABR2IXT8</accession>
<evidence type="ECO:0000256" key="1">
    <source>
        <dbReference type="SAM" id="Coils"/>
    </source>
</evidence>
<comment type="caution">
    <text evidence="2">The sequence shown here is derived from an EMBL/GenBank/DDBJ whole genome shotgun (WGS) entry which is preliminary data.</text>
</comment>
<reference evidence="2 3" key="1">
    <citation type="submission" date="2024-04" db="EMBL/GenBank/DDBJ databases">
        <title>Tritrichomonas musculus Genome.</title>
        <authorList>
            <person name="Alves-Ferreira E."/>
            <person name="Grigg M."/>
            <person name="Lorenzi H."/>
            <person name="Galac M."/>
        </authorList>
    </citation>
    <scope>NUCLEOTIDE SEQUENCE [LARGE SCALE GENOMIC DNA]</scope>
    <source>
        <strain evidence="2 3">EAF2021</strain>
    </source>
</reference>
<protein>
    <recommendedName>
        <fullName evidence="4">BAG domain-containing protein</fullName>
    </recommendedName>
</protein>
<organism evidence="2 3">
    <name type="scientific">Tritrichomonas musculus</name>
    <dbReference type="NCBI Taxonomy" id="1915356"/>
    <lineage>
        <taxon>Eukaryota</taxon>
        <taxon>Metamonada</taxon>
        <taxon>Parabasalia</taxon>
        <taxon>Tritrichomonadida</taxon>
        <taxon>Tritrichomonadidae</taxon>
        <taxon>Tritrichomonas</taxon>
    </lineage>
</organism>
<keyword evidence="1" id="KW-0175">Coiled coil</keyword>
<evidence type="ECO:0000313" key="2">
    <source>
        <dbReference type="EMBL" id="KAK8870306.1"/>
    </source>
</evidence>
<feature type="coiled-coil region" evidence="1">
    <location>
        <begin position="42"/>
        <end position="76"/>
    </location>
</feature>
<evidence type="ECO:0000313" key="3">
    <source>
        <dbReference type="Proteomes" id="UP001470230"/>
    </source>
</evidence>
<gene>
    <name evidence="2" type="ORF">M9Y10_008184</name>
</gene>
<keyword evidence="3" id="KW-1185">Reference proteome</keyword>
<dbReference type="Proteomes" id="UP001470230">
    <property type="component" value="Unassembled WGS sequence"/>
</dbReference>
<dbReference type="EMBL" id="JAPFFF010000014">
    <property type="protein sequence ID" value="KAK8870306.1"/>
    <property type="molecule type" value="Genomic_DNA"/>
</dbReference>